<dbReference type="AlphaFoldDB" id="A0AAV5UDS7"/>
<dbReference type="Pfam" id="PF26284">
    <property type="entry name" value="DUF8077"/>
    <property type="match status" value="1"/>
</dbReference>
<organism evidence="2 3">
    <name type="scientific">Pristionchus entomophagus</name>
    <dbReference type="NCBI Taxonomy" id="358040"/>
    <lineage>
        <taxon>Eukaryota</taxon>
        <taxon>Metazoa</taxon>
        <taxon>Ecdysozoa</taxon>
        <taxon>Nematoda</taxon>
        <taxon>Chromadorea</taxon>
        <taxon>Rhabditida</taxon>
        <taxon>Rhabditina</taxon>
        <taxon>Diplogasteromorpha</taxon>
        <taxon>Diplogasteroidea</taxon>
        <taxon>Neodiplogasteridae</taxon>
        <taxon>Pristionchus</taxon>
    </lineage>
</organism>
<feature type="non-terminal residue" evidence="2">
    <location>
        <position position="124"/>
    </location>
</feature>
<keyword evidence="3" id="KW-1185">Reference proteome</keyword>
<evidence type="ECO:0000313" key="2">
    <source>
        <dbReference type="EMBL" id="GMT05032.1"/>
    </source>
</evidence>
<feature type="domain" description="DUF8077" evidence="1">
    <location>
        <begin position="22"/>
        <end position="124"/>
    </location>
</feature>
<name>A0AAV5UDS7_9BILA</name>
<sequence>LLLFTFLCIADASYHGDPSRQEIELFEWTSGARLPYCTDAPLNDIAAIFKKAISGYITTYCNANQTHCNIKRKVIFGPQHVMFLDGFPRREFDSLNLRFMVILPHNALTREKQIRPLLHRSVLA</sequence>
<dbReference type="Proteomes" id="UP001432027">
    <property type="component" value="Unassembled WGS sequence"/>
</dbReference>
<dbReference type="InterPro" id="IPR058390">
    <property type="entry name" value="DUF8077"/>
</dbReference>
<proteinExistence type="predicted"/>
<evidence type="ECO:0000313" key="3">
    <source>
        <dbReference type="Proteomes" id="UP001432027"/>
    </source>
</evidence>
<gene>
    <name evidence="2" type="ORF">PENTCL1PPCAC_27206</name>
</gene>
<protein>
    <recommendedName>
        <fullName evidence="1">DUF8077 domain-containing protein</fullName>
    </recommendedName>
</protein>
<accession>A0AAV5UDS7</accession>
<evidence type="ECO:0000259" key="1">
    <source>
        <dbReference type="Pfam" id="PF26284"/>
    </source>
</evidence>
<comment type="caution">
    <text evidence="2">The sequence shown here is derived from an EMBL/GenBank/DDBJ whole genome shotgun (WGS) entry which is preliminary data.</text>
</comment>
<reference evidence="2" key="1">
    <citation type="submission" date="2023-10" db="EMBL/GenBank/DDBJ databases">
        <title>Genome assembly of Pristionchus species.</title>
        <authorList>
            <person name="Yoshida K."/>
            <person name="Sommer R.J."/>
        </authorList>
    </citation>
    <scope>NUCLEOTIDE SEQUENCE</scope>
    <source>
        <strain evidence="2">RS0144</strain>
    </source>
</reference>
<feature type="non-terminal residue" evidence="2">
    <location>
        <position position="1"/>
    </location>
</feature>
<dbReference type="EMBL" id="BTSX01000006">
    <property type="protein sequence ID" value="GMT05032.1"/>
    <property type="molecule type" value="Genomic_DNA"/>
</dbReference>